<dbReference type="GO" id="GO:0006281">
    <property type="term" value="P:DNA repair"/>
    <property type="evidence" value="ECO:0007669"/>
    <property type="project" value="UniProtKB-UniRule"/>
</dbReference>
<dbReference type="CDD" id="cd04496">
    <property type="entry name" value="SSB_OBF"/>
    <property type="match status" value="1"/>
</dbReference>
<dbReference type="HAMAP" id="MF_00984">
    <property type="entry name" value="SSB"/>
    <property type="match status" value="1"/>
</dbReference>
<dbReference type="EMBL" id="FOAN01000001">
    <property type="protein sequence ID" value="SEK36583.1"/>
    <property type="molecule type" value="Genomic_DNA"/>
</dbReference>
<comment type="function">
    <text evidence="3">Plays an important role in DNA replication, recombination and repair. Binds to ssDNA and to an array of partner proteins to recruit them to their sites of action during DNA metabolism.</text>
</comment>
<dbReference type="PANTHER" id="PTHR10302:SF0">
    <property type="entry name" value="SINGLE-STRANDED DNA-BINDING PROTEIN, MITOCHONDRIAL"/>
    <property type="match status" value="1"/>
</dbReference>
<dbReference type="SUPFAM" id="SSF50249">
    <property type="entry name" value="Nucleic acid-binding proteins"/>
    <property type="match status" value="1"/>
</dbReference>
<feature type="compositionally biased region" description="Basic and acidic residues" evidence="5">
    <location>
        <begin position="119"/>
        <end position="146"/>
    </location>
</feature>
<evidence type="ECO:0000256" key="1">
    <source>
        <dbReference type="ARBA" id="ARBA00023125"/>
    </source>
</evidence>
<keyword evidence="3" id="KW-0235">DNA replication</keyword>
<accession>A0A1H7GEA7</accession>
<evidence type="ECO:0000256" key="3">
    <source>
        <dbReference type="HAMAP-Rule" id="MF_00984"/>
    </source>
</evidence>
<keyword evidence="7" id="KW-1185">Reference proteome</keyword>
<dbReference type="GO" id="GO:0006260">
    <property type="term" value="P:DNA replication"/>
    <property type="evidence" value="ECO:0007669"/>
    <property type="project" value="UniProtKB-UniRule"/>
</dbReference>
<feature type="short sequence motif" description="Important for interaction with partner proteins" evidence="3">
    <location>
        <begin position="148"/>
        <end position="153"/>
    </location>
</feature>
<evidence type="ECO:0000256" key="4">
    <source>
        <dbReference type="RuleBase" id="RU000524"/>
    </source>
</evidence>
<evidence type="ECO:0000313" key="6">
    <source>
        <dbReference type="EMBL" id="SEK36583.1"/>
    </source>
</evidence>
<feature type="DNA-binding region" evidence="3">
    <location>
        <begin position="51"/>
        <end position="57"/>
    </location>
</feature>
<dbReference type="GO" id="GO:0009295">
    <property type="term" value="C:nucleoid"/>
    <property type="evidence" value="ECO:0007669"/>
    <property type="project" value="TreeGrafter"/>
</dbReference>
<dbReference type="Proteomes" id="UP000199664">
    <property type="component" value="Unassembled WGS sequence"/>
</dbReference>
<dbReference type="GO" id="GO:0006310">
    <property type="term" value="P:DNA recombination"/>
    <property type="evidence" value="ECO:0007669"/>
    <property type="project" value="UniProtKB-UniRule"/>
</dbReference>
<evidence type="ECO:0000256" key="2">
    <source>
        <dbReference type="ARBA" id="ARBA00023172"/>
    </source>
</evidence>
<protein>
    <recommendedName>
        <fullName evidence="3 4">Single-stranded DNA-binding protein</fullName>
        <shortName evidence="3">SSB</shortName>
    </recommendedName>
</protein>
<dbReference type="AlphaFoldDB" id="A0A1H7GEA7"/>
<proteinExistence type="inferred from homology"/>
<organism evidence="6 7">
    <name type="scientific">Bosea lupini</name>
    <dbReference type="NCBI Taxonomy" id="1036779"/>
    <lineage>
        <taxon>Bacteria</taxon>
        <taxon>Pseudomonadati</taxon>
        <taxon>Pseudomonadota</taxon>
        <taxon>Alphaproteobacteria</taxon>
        <taxon>Hyphomicrobiales</taxon>
        <taxon>Boseaceae</taxon>
        <taxon>Bosea</taxon>
    </lineage>
</organism>
<reference evidence="7" key="1">
    <citation type="submission" date="2016-10" db="EMBL/GenBank/DDBJ databases">
        <authorList>
            <person name="Varghese N."/>
            <person name="Submissions S."/>
        </authorList>
    </citation>
    <scope>NUCLEOTIDE SEQUENCE [LARGE SCALE GENOMIC DNA]</scope>
    <source>
        <strain evidence="7">LMG 26383,CCUG 61248,R- 45681</strain>
    </source>
</reference>
<dbReference type="InterPro" id="IPR000424">
    <property type="entry name" value="Primosome_PriB/ssb"/>
</dbReference>
<dbReference type="PANTHER" id="PTHR10302">
    <property type="entry name" value="SINGLE-STRANDED DNA-BINDING PROTEIN"/>
    <property type="match status" value="1"/>
</dbReference>
<evidence type="ECO:0000256" key="5">
    <source>
        <dbReference type="SAM" id="MobiDB-lite"/>
    </source>
</evidence>
<keyword evidence="2 3" id="KW-0233">DNA recombination</keyword>
<gene>
    <name evidence="6" type="ORF">SAMN04515666_101334</name>
</gene>
<sequence>MSINRAILLGNVGNEPDIRGQGDQRVASFRLATSEFWTDKQTNEKKEATEWHSVVVFNQALVGMIENHVEKGHKVAVEGMIKTRKWEKDGVERYSTEIVVGRFDGSIKLEGKPQGGGAGRRDEHSYGEARTRQPAGDREAAPRTERLDDDIPF</sequence>
<dbReference type="InterPro" id="IPR012340">
    <property type="entry name" value="NA-bd_OB-fold"/>
</dbReference>
<keyword evidence="1 3" id="KW-0238">DNA-binding</keyword>
<dbReference type="Gene3D" id="2.40.50.140">
    <property type="entry name" value="Nucleic acid-binding proteins"/>
    <property type="match status" value="1"/>
</dbReference>
<comment type="subunit">
    <text evidence="3">Homotetramer.</text>
</comment>
<feature type="region of interest" description="Disordered" evidence="5">
    <location>
        <begin position="108"/>
        <end position="153"/>
    </location>
</feature>
<dbReference type="STRING" id="1036779.SAMN04515666_101334"/>
<name>A0A1H7GEA7_9HYPH</name>
<dbReference type="RefSeq" id="WP_091829144.1">
    <property type="nucleotide sequence ID" value="NZ_FOAN01000001.1"/>
</dbReference>
<keyword evidence="3" id="KW-0227">DNA damage</keyword>
<dbReference type="Pfam" id="PF00436">
    <property type="entry name" value="SSB"/>
    <property type="match status" value="1"/>
</dbReference>
<keyword evidence="3" id="KW-0234">DNA repair</keyword>
<dbReference type="InterPro" id="IPR011344">
    <property type="entry name" value="ssDNA-bd"/>
</dbReference>
<dbReference type="OrthoDB" id="9809878at2"/>
<dbReference type="NCBIfam" id="TIGR00621">
    <property type="entry name" value="ssb"/>
    <property type="match status" value="1"/>
</dbReference>
<dbReference type="GO" id="GO:0003697">
    <property type="term" value="F:single-stranded DNA binding"/>
    <property type="evidence" value="ECO:0007669"/>
    <property type="project" value="UniProtKB-UniRule"/>
</dbReference>
<evidence type="ECO:0000313" key="7">
    <source>
        <dbReference type="Proteomes" id="UP000199664"/>
    </source>
</evidence>
<dbReference type="PROSITE" id="PS50935">
    <property type="entry name" value="SSB"/>
    <property type="match status" value="1"/>
</dbReference>